<comment type="caution">
    <text evidence="2">The sequence shown here is derived from an EMBL/GenBank/DDBJ whole genome shotgun (WGS) entry which is preliminary data.</text>
</comment>
<feature type="transmembrane region" description="Helical" evidence="1">
    <location>
        <begin position="25"/>
        <end position="47"/>
    </location>
</feature>
<name>A0A1F5YHJ4_9BACT</name>
<dbReference type="InterPro" id="IPR043993">
    <property type="entry name" value="T4SS_pilin"/>
</dbReference>
<protein>
    <recommendedName>
        <fullName evidence="4">DUF5671 domain-containing protein</fullName>
    </recommendedName>
</protein>
<evidence type="ECO:0008006" key="4">
    <source>
        <dbReference type="Google" id="ProtNLM"/>
    </source>
</evidence>
<dbReference type="Pfam" id="PF18895">
    <property type="entry name" value="T4SS_pilin"/>
    <property type="match status" value="1"/>
</dbReference>
<sequence>MEWDNCVITFPGNIKVPTIQCFEVVFANILTTAISLATLALFVMLVIGGFKYMTAGGDPKTATSARQTITYAVVGIVLLALAFIIFRIIYAFTGVDVTKFKIETF</sequence>
<evidence type="ECO:0000313" key="3">
    <source>
        <dbReference type="Proteomes" id="UP000178230"/>
    </source>
</evidence>
<dbReference type="EMBL" id="MFIY01000052">
    <property type="protein sequence ID" value="OGF99436.1"/>
    <property type="molecule type" value="Genomic_DNA"/>
</dbReference>
<organism evidence="2 3">
    <name type="scientific">Candidatus Gottesmanbacteria bacterium RBG_13_37_7</name>
    <dbReference type="NCBI Taxonomy" id="1798369"/>
    <lineage>
        <taxon>Bacteria</taxon>
        <taxon>Candidatus Gottesmaniibacteriota</taxon>
    </lineage>
</organism>
<dbReference type="Proteomes" id="UP000178230">
    <property type="component" value="Unassembled WGS sequence"/>
</dbReference>
<evidence type="ECO:0000256" key="1">
    <source>
        <dbReference type="SAM" id="Phobius"/>
    </source>
</evidence>
<gene>
    <name evidence="2" type="ORF">A2Y99_00130</name>
</gene>
<reference evidence="2 3" key="1">
    <citation type="journal article" date="2016" name="Nat. Commun.">
        <title>Thousands of microbial genomes shed light on interconnected biogeochemical processes in an aquifer system.</title>
        <authorList>
            <person name="Anantharaman K."/>
            <person name="Brown C.T."/>
            <person name="Hug L.A."/>
            <person name="Sharon I."/>
            <person name="Castelle C.J."/>
            <person name="Probst A.J."/>
            <person name="Thomas B.C."/>
            <person name="Singh A."/>
            <person name="Wilkins M.J."/>
            <person name="Karaoz U."/>
            <person name="Brodie E.L."/>
            <person name="Williams K.H."/>
            <person name="Hubbard S.S."/>
            <person name="Banfield J.F."/>
        </authorList>
    </citation>
    <scope>NUCLEOTIDE SEQUENCE [LARGE SCALE GENOMIC DNA]</scope>
</reference>
<dbReference type="AlphaFoldDB" id="A0A1F5YHJ4"/>
<accession>A0A1F5YHJ4</accession>
<evidence type="ECO:0000313" key="2">
    <source>
        <dbReference type="EMBL" id="OGF99436.1"/>
    </source>
</evidence>
<keyword evidence="1" id="KW-1133">Transmembrane helix</keyword>
<keyword evidence="1" id="KW-0812">Transmembrane</keyword>
<keyword evidence="1" id="KW-0472">Membrane</keyword>
<feature type="transmembrane region" description="Helical" evidence="1">
    <location>
        <begin position="68"/>
        <end position="90"/>
    </location>
</feature>
<proteinExistence type="predicted"/>